<accession>A0A812NMZ8</accession>
<dbReference type="PANTHER" id="PTHR30238">
    <property type="entry name" value="MEMBRANE BOUND PREDICTED REDOX MODULATOR"/>
    <property type="match status" value="1"/>
</dbReference>
<comment type="caution">
    <text evidence="6">The sequence shown here is derived from an EMBL/GenBank/DDBJ whole genome shotgun (WGS) entry which is preliminary data.</text>
</comment>
<keyword evidence="3 5" id="KW-1133">Transmembrane helix</keyword>
<dbReference type="GO" id="GO:0016020">
    <property type="term" value="C:membrane"/>
    <property type="evidence" value="ECO:0007669"/>
    <property type="project" value="UniProtKB-SubCell"/>
</dbReference>
<keyword evidence="4 5" id="KW-0472">Membrane</keyword>
<dbReference type="OrthoDB" id="412061at2759"/>
<dbReference type="Proteomes" id="UP000649617">
    <property type="component" value="Unassembled WGS sequence"/>
</dbReference>
<evidence type="ECO:0000256" key="2">
    <source>
        <dbReference type="ARBA" id="ARBA00022692"/>
    </source>
</evidence>
<reference evidence="6" key="1">
    <citation type="submission" date="2021-02" db="EMBL/GenBank/DDBJ databases">
        <authorList>
            <person name="Dougan E. K."/>
            <person name="Rhodes N."/>
            <person name="Thang M."/>
            <person name="Chan C."/>
        </authorList>
    </citation>
    <scope>NUCLEOTIDE SEQUENCE</scope>
</reference>
<evidence type="ECO:0000313" key="6">
    <source>
        <dbReference type="EMBL" id="CAE7318721.1"/>
    </source>
</evidence>
<dbReference type="Pfam" id="PF03741">
    <property type="entry name" value="TerC"/>
    <property type="match status" value="1"/>
</dbReference>
<feature type="non-terminal residue" evidence="6">
    <location>
        <position position="1"/>
    </location>
</feature>
<proteinExistence type="predicted"/>
<feature type="transmembrane region" description="Helical" evidence="5">
    <location>
        <begin position="53"/>
        <end position="73"/>
    </location>
</feature>
<evidence type="ECO:0000256" key="5">
    <source>
        <dbReference type="SAM" id="Phobius"/>
    </source>
</evidence>
<dbReference type="InterPro" id="IPR005496">
    <property type="entry name" value="Integral_membrane_TerC"/>
</dbReference>
<sequence>MFDNFFLNRSAEELTIGRALRYTLFWISTAFAFCGWIWYTYGRSSAFMWMSGYMLEWLLSFDNLFVFHLIFNLYGTPDHLKHRPLYIGICGAVAFRLLFIFVGEYMMHAMVFMHFVFGAFLVYTGIKTLAADEEDEDPSQNPMVKWLQEKVPFVNVYDNSGAFFVKVPVDVNGSPATEDNKEWIAPRDAECAKISDGNSEAGYGTVDFATMKNTTVETATRHRWEFRATMLFLVVCCLEISDLIFAVDSVSAIVAQVNDLFLAYSSAVFAMLGLRATFFIIDVLVHMFEFLKYGVAAVLIFIGVKLILAHHYTIEP</sequence>
<feature type="transmembrane region" description="Helical" evidence="5">
    <location>
        <begin position="85"/>
        <end position="103"/>
    </location>
</feature>
<dbReference type="EMBL" id="CAJNIZ010011381">
    <property type="protein sequence ID" value="CAE7318721.1"/>
    <property type="molecule type" value="Genomic_DNA"/>
</dbReference>
<name>A0A812NMZ8_SYMPI</name>
<evidence type="ECO:0000256" key="4">
    <source>
        <dbReference type="ARBA" id="ARBA00023136"/>
    </source>
</evidence>
<dbReference type="PANTHER" id="PTHR30238:SF0">
    <property type="entry name" value="THYLAKOID MEMBRANE PROTEIN TERC, CHLOROPLASTIC"/>
    <property type="match status" value="1"/>
</dbReference>
<evidence type="ECO:0000256" key="3">
    <source>
        <dbReference type="ARBA" id="ARBA00022989"/>
    </source>
</evidence>
<evidence type="ECO:0000256" key="1">
    <source>
        <dbReference type="ARBA" id="ARBA00004141"/>
    </source>
</evidence>
<feature type="transmembrane region" description="Helical" evidence="5">
    <location>
        <begin position="109"/>
        <end position="126"/>
    </location>
</feature>
<evidence type="ECO:0000313" key="7">
    <source>
        <dbReference type="Proteomes" id="UP000649617"/>
    </source>
</evidence>
<feature type="transmembrane region" description="Helical" evidence="5">
    <location>
        <begin position="261"/>
        <end position="281"/>
    </location>
</feature>
<keyword evidence="2 5" id="KW-0812">Transmembrane</keyword>
<gene>
    <name evidence="6" type="primary">alx</name>
    <name evidence="6" type="ORF">SPIL2461_LOCUS7339</name>
</gene>
<dbReference type="AlphaFoldDB" id="A0A812NMZ8"/>
<feature type="transmembrane region" description="Helical" evidence="5">
    <location>
        <begin position="231"/>
        <end position="255"/>
    </location>
</feature>
<protein>
    <submittedName>
        <fullName evidence="6">Alx protein</fullName>
    </submittedName>
</protein>
<feature type="transmembrane region" description="Helical" evidence="5">
    <location>
        <begin position="20"/>
        <end position="41"/>
    </location>
</feature>
<organism evidence="6 7">
    <name type="scientific">Symbiodinium pilosum</name>
    <name type="common">Dinoflagellate</name>
    <dbReference type="NCBI Taxonomy" id="2952"/>
    <lineage>
        <taxon>Eukaryota</taxon>
        <taxon>Sar</taxon>
        <taxon>Alveolata</taxon>
        <taxon>Dinophyceae</taxon>
        <taxon>Suessiales</taxon>
        <taxon>Symbiodiniaceae</taxon>
        <taxon>Symbiodinium</taxon>
    </lineage>
</organism>
<comment type="subcellular location">
    <subcellularLocation>
        <location evidence="1">Membrane</location>
        <topology evidence="1">Multi-pass membrane protein</topology>
    </subcellularLocation>
</comment>
<keyword evidence="7" id="KW-1185">Reference proteome</keyword>
<feature type="transmembrane region" description="Helical" evidence="5">
    <location>
        <begin position="293"/>
        <end position="314"/>
    </location>
</feature>